<feature type="region of interest" description="Disordered" evidence="14">
    <location>
        <begin position="65"/>
        <end position="85"/>
    </location>
</feature>
<evidence type="ECO:0000256" key="1">
    <source>
        <dbReference type="ARBA" id="ARBA00004141"/>
    </source>
</evidence>
<keyword evidence="15" id="KW-1185">Reference proteome</keyword>
<keyword evidence="9" id="KW-0472">Membrane</keyword>
<protein>
    <submittedName>
        <fullName evidence="16">Uncharacterized protein</fullName>
    </submittedName>
</protein>
<dbReference type="AlphaFoldDB" id="A0A914CW89"/>
<evidence type="ECO:0000256" key="8">
    <source>
        <dbReference type="ARBA" id="ARBA00023065"/>
    </source>
</evidence>
<comment type="similarity">
    <text evidence="2 13">Belongs to the amiloride-sensitive sodium channel (TC 1.A.6) family.</text>
</comment>
<evidence type="ECO:0000256" key="4">
    <source>
        <dbReference type="ARBA" id="ARBA00022461"/>
    </source>
</evidence>
<keyword evidence="10" id="KW-0325">Glycoprotein</keyword>
<keyword evidence="7" id="KW-0915">Sodium</keyword>
<keyword evidence="3 13" id="KW-0813">Transport</keyword>
<organism evidence="15 16">
    <name type="scientific">Acrobeloides nanus</name>
    <dbReference type="NCBI Taxonomy" id="290746"/>
    <lineage>
        <taxon>Eukaryota</taxon>
        <taxon>Metazoa</taxon>
        <taxon>Ecdysozoa</taxon>
        <taxon>Nematoda</taxon>
        <taxon>Chromadorea</taxon>
        <taxon>Rhabditida</taxon>
        <taxon>Tylenchina</taxon>
        <taxon>Cephalobomorpha</taxon>
        <taxon>Cephaloboidea</taxon>
        <taxon>Cephalobidae</taxon>
        <taxon>Acrobeloides</taxon>
    </lineage>
</organism>
<dbReference type="InterPro" id="IPR001873">
    <property type="entry name" value="ENaC"/>
</dbReference>
<evidence type="ECO:0000313" key="15">
    <source>
        <dbReference type="Proteomes" id="UP000887540"/>
    </source>
</evidence>
<evidence type="ECO:0000256" key="12">
    <source>
        <dbReference type="ARBA" id="ARBA00023303"/>
    </source>
</evidence>
<dbReference type="GO" id="GO:0016020">
    <property type="term" value="C:membrane"/>
    <property type="evidence" value="ECO:0007669"/>
    <property type="project" value="UniProtKB-SubCell"/>
</dbReference>
<proteinExistence type="inferred from homology"/>
<dbReference type="Pfam" id="PF00858">
    <property type="entry name" value="ASC"/>
    <property type="match status" value="1"/>
</dbReference>
<evidence type="ECO:0000256" key="11">
    <source>
        <dbReference type="ARBA" id="ARBA00023201"/>
    </source>
</evidence>
<evidence type="ECO:0000256" key="6">
    <source>
        <dbReference type="ARBA" id="ARBA00022989"/>
    </source>
</evidence>
<keyword evidence="8 13" id="KW-0406">Ion transport</keyword>
<evidence type="ECO:0000256" key="2">
    <source>
        <dbReference type="ARBA" id="ARBA00007193"/>
    </source>
</evidence>
<keyword evidence="11 13" id="KW-0739">Sodium transport</keyword>
<evidence type="ECO:0000256" key="9">
    <source>
        <dbReference type="ARBA" id="ARBA00023136"/>
    </source>
</evidence>
<comment type="subcellular location">
    <subcellularLocation>
        <location evidence="1">Membrane</location>
        <topology evidence="1">Multi-pass membrane protein</topology>
    </subcellularLocation>
</comment>
<evidence type="ECO:0000313" key="16">
    <source>
        <dbReference type="WBParaSite" id="ACRNAN_scaffold15458.g8424.t1"/>
    </source>
</evidence>
<keyword evidence="12 13" id="KW-0407">Ion channel</keyword>
<keyword evidence="4 13" id="KW-0894">Sodium channel</keyword>
<name>A0A914CW89_9BILA</name>
<reference evidence="16" key="1">
    <citation type="submission" date="2022-11" db="UniProtKB">
        <authorList>
            <consortium name="WormBaseParasite"/>
        </authorList>
    </citation>
    <scope>IDENTIFICATION</scope>
</reference>
<sequence>MVWMCQKYLQYDKTVDLDLKFEKASFPAVTLCNLNPYKASAIAQDPMTSNTMNAFVSKVGPPVIPGPTKTSPKKSASNKDSQKKTRRYYQVYSKCFCEGNSSPGGSGLVPNQSCFPGYLGQVEVSLKNENDTKKMRASKCLCQFDFVAKSLWPCFPAGIWKEHICNECIPELGHCPMRFVDDYNSENNDTKISPCKCNDDYNHCIANNDLEDNVPEVFSSDDLSNLFVPDETTP</sequence>
<evidence type="ECO:0000256" key="10">
    <source>
        <dbReference type="ARBA" id="ARBA00023180"/>
    </source>
</evidence>
<evidence type="ECO:0000256" key="5">
    <source>
        <dbReference type="ARBA" id="ARBA00022692"/>
    </source>
</evidence>
<feature type="compositionally biased region" description="Polar residues" evidence="14">
    <location>
        <begin position="68"/>
        <end position="79"/>
    </location>
</feature>
<accession>A0A914CW89</accession>
<evidence type="ECO:0000256" key="3">
    <source>
        <dbReference type="ARBA" id="ARBA00022448"/>
    </source>
</evidence>
<dbReference type="WBParaSite" id="ACRNAN_scaffold15458.g8424.t1">
    <property type="protein sequence ID" value="ACRNAN_scaffold15458.g8424.t1"/>
    <property type="gene ID" value="ACRNAN_scaffold15458.g8424"/>
</dbReference>
<dbReference type="Proteomes" id="UP000887540">
    <property type="component" value="Unplaced"/>
</dbReference>
<keyword evidence="6" id="KW-1133">Transmembrane helix</keyword>
<evidence type="ECO:0000256" key="7">
    <source>
        <dbReference type="ARBA" id="ARBA00023053"/>
    </source>
</evidence>
<keyword evidence="5 13" id="KW-0812">Transmembrane</keyword>
<evidence type="ECO:0000256" key="13">
    <source>
        <dbReference type="RuleBase" id="RU000679"/>
    </source>
</evidence>
<evidence type="ECO:0000256" key="14">
    <source>
        <dbReference type="SAM" id="MobiDB-lite"/>
    </source>
</evidence>
<dbReference type="GO" id="GO:0005272">
    <property type="term" value="F:sodium channel activity"/>
    <property type="evidence" value="ECO:0007669"/>
    <property type="project" value="UniProtKB-KW"/>
</dbReference>